<dbReference type="InterPro" id="IPR023430">
    <property type="entry name" value="Pept_HybD-like_dom_sf"/>
</dbReference>
<proteinExistence type="predicted"/>
<dbReference type="Pfam" id="PF06866">
    <property type="entry name" value="DUF1256"/>
    <property type="match status" value="1"/>
</dbReference>
<keyword evidence="2" id="KW-1185">Reference proteome</keyword>
<dbReference type="EMBL" id="FQVW01000054">
    <property type="protein sequence ID" value="SHG72325.1"/>
    <property type="molecule type" value="Genomic_DNA"/>
</dbReference>
<reference evidence="1 2" key="1">
    <citation type="submission" date="2016-11" db="EMBL/GenBank/DDBJ databases">
        <authorList>
            <person name="Jaros S."/>
            <person name="Januszkiewicz K."/>
            <person name="Wedrychowicz H."/>
        </authorList>
    </citation>
    <scope>NUCLEOTIDE SEQUENCE [LARGE SCALE GENOMIC DNA]</scope>
    <source>
        <strain evidence="1 2">IBRC-M 10683</strain>
    </source>
</reference>
<evidence type="ECO:0000313" key="2">
    <source>
        <dbReference type="Proteomes" id="UP000183988"/>
    </source>
</evidence>
<dbReference type="OrthoDB" id="9815953at2"/>
<dbReference type="AlphaFoldDB" id="A0A1M5M4X0"/>
<dbReference type="NCBIfam" id="TIGR02841">
    <property type="entry name" value="spore_YyaC"/>
    <property type="match status" value="1"/>
</dbReference>
<sequence>MNLKNHFKTKKDTFRMKHTEANLTEYMQEQIIAWLPNYPREYVVVCVGTDRSTGDSLGPLTGSYLTESRPKHLTVYGTLQDPVHATNLHDYIKLIKTQHQDPFIIAVDACLGRTDSVGCIIANKGALKPGAALKKPLPEIGDIHLTGVVNISGFMEYSVLQNTRLSIVVELSKKLATILDAIDKQLTYKNITPAVVLPHIKEKSI</sequence>
<protein>
    <submittedName>
        <fullName evidence="1">Putative sporulation protein YyaC</fullName>
    </submittedName>
</protein>
<name>A0A1M5M4X0_9BACI</name>
<dbReference type="Proteomes" id="UP000183988">
    <property type="component" value="Unassembled WGS sequence"/>
</dbReference>
<dbReference type="InterPro" id="IPR009665">
    <property type="entry name" value="YyaC"/>
</dbReference>
<gene>
    <name evidence="1" type="ORF">SAMN05216225_10543</name>
</gene>
<dbReference type="SUPFAM" id="SSF53163">
    <property type="entry name" value="HybD-like"/>
    <property type="match status" value="1"/>
</dbReference>
<accession>A0A1M5M4X0</accession>
<evidence type="ECO:0000313" key="1">
    <source>
        <dbReference type="EMBL" id="SHG72325.1"/>
    </source>
</evidence>
<dbReference type="RefSeq" id="WP_072891771.1">
    <property type="nucleotide sequence ID" value="NZ_FQVW01000054.1"/>
</dbReference>
<organism evidence="1 2">
    <name type="scientific">Ornithinibacillus halophilus</name>
    <dbReference type="NCBI Taxonomy" id="930117"/>
    <lineage>
        <taxon>Bacteria</taxon>
        <taxon>Bacillati</taxon>
        <taxon>Bacillota</taxon>
        <taxon>Bacilli</taxon>
        <taxon>Bacillales</taxon>
        <taxon>Bacillaceae</taxon>
        <taxon>Ornithinibacillus</taxon>
    </lineage>
</organism>
<dbReference type="STRING" id="930117.SAMN05216225_10543"/>